<evidence type="ECO:0000313" key="9">
    <source>
        <dbReference type="EMBL" id="TNM65169.1"/>
    </source>
</evidence>
<evidence type="ECO:0000256" key="8">
    <source>
        <dbReference type="SAM" id="Phobius"/>
    </source>
</evidence>
<dbReference type="Pfam" id="PF03547">
    <property type="entry name" value="Mem_trans"/>
    <property type="match status" value="1"/>
</dbReference>
<feature type="transmembrane region" description="Helical" evidence="8">
    <location>
        <begin position="223"/>
        <end position="248"/>
    </location>
</feature>
<feature type="transmembrane region" description="Helical" evidence="8">
    <location>
        <begin position="196"/>
        <end position="216"/>
    </location>
</feature>
<evidence type="ECO:0000256" key="1">
    <source>
        <dbReference type="ARBA" id="ARBA00004651"/>
    </source>
</evidence>
<comment type="caution">
    <text evidence="9">The sequence shown here is derived from an EMBL/GenBank/DDBJ whole genome shotgun (WGS) entry which is preliminary data.</text>
</comment>
<keyword evidence="10" id="KW-1185">Reference proteome</keyword>
<dbReference type="InterPro" id="IPR038770">
    <property type="entry name" value="Na+/solute_symporter_sf"/>
</dbReference>
<accession>A0A5C4XPJ9</accession>
<keyword evidence="6 8" id="KW-1133">Transmembrane helix</keyword>
<proteinExistence type="inferred from homology"/>
<dbReference type="RefSeq" id="WP_139672357.1">
    <property type="nucleotide sequence ID" value="NZ_VDMN01000001.1"/>
</dbReference>
<evidence type="ECO:0000256" key="2">
    <source>
        <dbReference type="ARBA" id="ARBA00010145"/>
    </source>
</evidence>
<feature type="transmembrane region" description="Helical" evidence="8">
    <location>
        <begin position="125"/>
        <end position="152"/>
    </location>
</feature>
<feature type="transmembrane region" description="Helical" evidence="8">
    <location>
        <begin position="254"/>
        <end position="273"/>
    </location>
</feature>
<feature type="transmembrane region" description="Helical" evidence="8">
    <location>
        <begin position="282"/>
        <end position="305"/>
    </location>
</feature>
<dbReference type="GO" id="GO:0005886">
    <property type="term" value="C:plasma membrane"/>
    <property type="evidence" value="ECO:0007669"/>
    <property type="project" value="UniProtKB-SubCell"/>
</dbReference>
<dbReference type="EMBL" id="VDMN01000001">
    <property type="protein sequence ID" value="TNM65169.1"/>
    <property type="molecule type" value="Genomic_DNA"/>
</dbReference>
<dbReference type="PANTHER" id="PTHR36838">
    <property type="entry name" value="AUXIN EFFLUX CARRIER FAMILY PROTEIN"/>
    <property type="match status" value="1"/>
</dbReference>
<dbReference type="OrthoDB" id="9805563at2"/>
<evidence type="ECO:0000256" key="7">
    <source>
        <dbReference type="ARBA" id="ARBA00023136"/>
    </source>
</evidence>
<keyword evidence="3" id="KW-0813">Transport</keyword>
<dbReference type="Gene3D" id="1.20.1530.20">
    <property type="match status" value="1"/>
</dbReference>
<dbReference type="AlphaFoldDB" id="A0A5C4XPJ9"/>
<organism evidence="9 10">
    <name type="scientific">Aliirhizobium smilacinae</name>
    <dbReference type="NCBI Taxonomy" id="1395944"/>
    <lineage>
        <taxon>Bacteria</taxon>
        <taxon>Pseudomonadati</taxon>
        <taxon>Pseudomonadota</taxon>
        <taxon>Alphaproteobacteria</taxon>
        <taxon>Hyphomicrobiales</taxon>
        <taxon>Rhizobiaceae</taxon>
        <taxon>Aliirhizobium</taxon>
    </lineage>
</organism>
<evidence type="ECO:0000256" key="5">
    <source>
        <dbReference type="ARBA" id="ARBA00022692"/>
    </source>
</evidence>
<evidence type="ECO:0000256" key="3">
    <source>
        <dbReference type="ARBA" id="ARBA00022448"/>
    </source>
</evidence>
<gene>
    <name evidence="9" type="ORF">FHP24_02440</name>
</gene>
<dbReference type="InterPro" id="IPR004776">
    <property type="entry name" value="Mem_transp_PIN-like"/>
</dbReference>
<keyword evidence="4" id="KW-1003">Cell membrane</keyword>
<comment type="similarity">
    <text evidence="2">Belongs to the auxin efflux carrier (TC 2.A.69) family.</text>
</comment>
<evidence type="ECO:0000256" key="6">
    <source>
        <dbReference type="ARBA" id="ARBA00022989"/>
    </source>
</evidence>
<comment type="subcellular location">
    <subcellularLocation>
        <location evidence="1">Cell membrane</location>
        <topology evidence="1">Multi-pass membrane protein</topology>
    </subcellularLocation>
</comment>
<reference evidence="9 10" key="1">
    <citation type="submission" date="2019-06" db="EMBL/GenBank/DDBJ databases">
        <title>The draft genome of Rhizobium smilacinae PTYR-5.</title>
        <authorList>
            <person name="Liu L."/>
            <person name="Li L."/>
            <person name="Zhang X."/>
        </authorList>
    </citation>
    <scope>NUCLEOTIDE SEQUENCE [LARGE SCALE GENOMIC DNA]</scope>
    <source>
        <strain evidence="9 10">PTYR-5</strain>
    </source>
</reference>
<feature type="transmembrane region" description="Helical" evidence="8">
    <location>
        <begin position="67"/>
        <end position="87"/>
    </location>
</feature>
<name>A0A5C4XPJ9_9HYPH</name>
<protein>
    <submittedName>
        <fullName evidence="9">AEC family transporter</fullName>
    </submittedName>
</protein>
<evidence type="ECO:0000313" key="10">
    <source>
        <dbReference type="Proteomes" id="UP000311605"/>
    </source>
</evidence>
<feature type="transmembrane region" description="Helical" evidence="8">
    <location>
        <begin position="164"/>
        <end position="184"/>
    </location>
</feature>
<evidence type="ECO:0000256" key="4">
    <source>
        <dbReference type="ARBA" id="ARBA00022475"/>
    </source>
</evidence>
<dbReference type="PANTHER" id="PTHR36838:SF4">
    <property type="entry name" value="AUXIN EFFLUX CARRIER FAMILY PROTEIN"/>
    <property type="match status" value="1"/>
</dbReference>
<dbReference type="GO" id="GO:0055085">
    <property type="term" value="P:transmembrane transport"/>
    <property type="evidence" value="ECO:0007669"/>
    <property type="project" value="InterPro"/>
</dbReference>
<keyword evidence="7 8" id="KW-0472">Membrane</keyword>
<keyword evidence="5 8" id="KW-0812">Transmembrane</keyword>
<dbReference type="Proteomes" id="UP000311605">
    <property type="component" value="Unassembled WGS sequence"/>
</dbReference>
<sequence length="311" mass="32672">MLTIFESILPVFLLVLLGIGLKRTTVINGNFWEGMEQCSYYVLFPALLFQTMAKADFSDASSIHVSLIAILAFTTMSVVVLASWPVLRRGRMTPSTFTSLYQTSTRWNGFMALAIAAKTYDAHGLVVVGMVMAAVIVPVNAGSIAVLAVFSGQKRDYRAIAIKIISNPMIIATFLGIGINLIGLPLYRPVMATIDMLSQASLSLGLITVGAGLKVADALKPSIGVLSAVVMKLVVFPVLAIAVGMAVGLTGTNLALLALSAAVPTAMNGYVLAKQMGGDADFYAAAATVQTALAFFTIPVAMFFANYAAGG</sequence>